<name>A0AAV7WRL3_PLEWA</name>
<evidence type="ECO:0000313" key="2">
    <source>
        <dbReference type="EMBL" id="KAJ1214800.1"/>
    </source>
</evidence>
<accession>A0AAV7WRL3</accession>
<organism evidence="2 3">
    <name type="scientific">Pleurodeles waltl</name>
    <name type="common">Iberian ribbed newt</name>
    <dbReference type="NCBI Taxonomy" id="8319"/>
    <lineage>
        <taxon>Eukaryota</taxon>
        <taxon>Metazoa</taxon>
        <taxon>Chordata</taxon>
        <taxon>Craniata</taxon>
        <taxon>Vertebrata</taxon>
        <taxon>Euteleostomi</taxon>
        <taxon>Amphibia</taxon>
        <taxon>Batrachia</taxon>
        <taxon>Caudata</taxon>
        <taxon>Salamandroidea</taxon>
        <taxon>Salamandridae</taxon>
        <taxon>Pleurodelinae</taxon>
        <taxon>Pleurodeles</taxon>
    </lineage>
</organism>
<keyword evidence="3" id="KW-1185">Reference proteome</keyword>
<comment type="caution">
    <text evidence="2">The sequence shown here is derived from an EMBL/GenBank/DDBJ whole genome shotgun (WGS) entry which is preliminary data.</text>
</comment>
<proteinExistence type="predicted"/>
<dbReference type="Proteomes" id="UP001066276">
    <property type="component" value="Chromosome 1_1"/>
</dbReference>
<feature type="compositionally biased region" description="Basic and acidic residues" evidence="1">
    <location>
        <begin position="26"/>
        <end position="35"/>
    </location>
</feature>
<feature type="region of interest" description="Disordered" evidence="1">
    <location>
        <begin position="1"/>
        <end position="40"/>
    </location>
</feature>
<evidence type="ECO:0000313" key="3">
    <source>
        <dbReference type="Proteomes" id="UP001066276"/>
    </source>
</evidence>
<dbReference type="AlphaFoldDB" id="A0AAV7WRL3"/>
<protein>
    <submittedName>
        <fullName evidence="2">Uncharacterized protein</fullName>
    </submittedName>
</protein>
<reference evidence="2" key="1">
    <citation type="journal article" date="2022" name="bioRxiv">
        <title>Sequencing and chromosome-scale assembly of the giantPleurodeles waltlgenome.</title>
        <authorList>
            <person name="Brown T."/>
            <person name="Elewa A."/>
            <person name="Iarovenko S."/>
            <person name="Subramanian E."/>
            <person name="Araus A.J."/>
            <person name="Petzold A."/>
            <person name="Susuki M."/>
            <person name="Suzuki K.-i.T."/>
            <person name="Hayashi T."/>
            <person name="Toyoda A."/>
            <person name="Oliveira C."/>
            <person name="Osipova E."/>
            <person name="Leigh N.D."/>
            <person name="Simon A."/>
            <person name="Yun M.H."/>
        </authorList>
    </citation>
    <scope>NUCLEOTIDE SEQUENCE</scope>
    <source>
        <strain evidence="2">20211129_DDA</strain>
        <tissue evidence="2">Liver</tissue>
    </source>
</reference>
<evidence type="ECO:0000256" key="1">
    <source>
        <dbReference type="SAM" id="MobiDB-lite"/>
    </source>
</evidence>
<dbReference type="EMBL" id="JANPWB010000001">
    <property type="protein sequence ID" value="KAJ1214800.1"/>
    <property type="molecule type" value="Genomic_DNA"/>
</dbReference>
<sequence>MAAVAGGDRGTDRPGEVAENLPGKSGDGDPLRSDITKPIPSSLQDTLDKILGAIEESKTTLQREIGQLSVELGLLRADHQKLSDRV</sequence>
<gene>
    <name evidence="2" type="ORF">NDU88_002411</name>
</gene>